<proteinExistence type="predicted"/>
<feature type="signal peptide" evidence="2">
    <location>
        <begin position="1"/>
        <end position="18"/>
    </location>
</feature>
<evidence type="ECO:0000256" key="2">
    <source>
        <dbReference type="SAM" id="SignalP"/>
    </source>
</evidence>
<keyword evidence="1" id="KW-0472">Membrane</keyword>
<feature type="transmembrane region" description="Helical" evidence="1">
    <location>
        <begin position="68"/>
        <end position="86"/>
    </location>
</feature>
<keyword evidence="1" id="KW-0812">Transmembrane</keyword>
<keyword evidence="2" id="KW-0732">Signal</keyword>
<sequence length="92" mass="10237">MKKIIFVMALAVSVIAFGGAEHVTLDAAMTMDKVGFFSGLWHGFSFVFAFWCSMFADNTAVYAIYNNGEFYDAGFFIGIALFVIFTQSKVFK</sequence>
<keyword evidence="4" id="KW-1185">Reference proteome</keyword>
<organism evidence="3 4">
    <name type="scientific">Motilimonas cestriensis</name>
    <dbReference type="NCBI Taxonomy" id="2742685"/>
    <lineage>
        <taxon>Bacteria</taxon>
        <taxon>Pseudomonadati</taxon>
        <taxon>Pseudomonadota</taxon>
        <taxon>Gammaproteobacteria</taxon>
        <taxon>Alteromonadales</taxon>
        <taxon>Alteromonadales genera incertae sedis</taxon>
        <taxon>Motilimonas</taxon>
    </lineage>
</organism>
<evidence type="ECO:0000313" key="4">
    <source>
        <dbReference type="Proteomes" id="UP001201273"/>
    </source>
</evidence>
<dbReference type="Proteomes" id="UP001201273">
    <property type="component" value="Unassembled WGS sequence"/>
</dbReference>
<dbReference type="EMBL" id="JAIMJA010000035">
    <property type="protein sequence ID" value="MCE2597221.1"/>
    <property type="molecule type" value="Genomic_DNA"/>
</dbReference>
<dbReference type="RefSeq" id="WP_233054974.1">
    <property type="nucleotide sequence ID" value="NZ_JAIMJA010000035.1"/>
</dbReference>
<protein>
    <submittedName>
        <fullName evidence="3">Uncharacterized protein</fullName>
    </submittedName>
</protein>
<feature type="transmembrane region" description="Helical" evidence="1">
    <location>
        <begin position="36"/>
        <end position="56"/>
    </location>
</feature>
<reference evidence="3 4" key="1">
    <citation type="journal article" date="2022" name="Environ. Microbiol. Rep.">
        <title>Eco-phylogenetic analyses reveal divergent evolution of vitamin B12 metabolism in the marine bacterial family 'Psychromonadaceae'.</title>
        <authorList>
            <person name="Jin X."/>
            <person name="Yang Y."/>
            <person name="Cao H."/>
            <person name="Gao B."/>
            <person name="Zhao Z."/>
        </authorList>
    </citation>
    <scope>NUCLEOTIDE SEQUENCE [LARGE SCALE GENOMIC DNA]</scope>
    <source>
        <strain evidence="3 4">MKS20</strain>
    </source>
</reference>
<evidence type="ECO:0000313" key="3">
    <source>
        <dbReference type="EMBL" id="MCE2597221.1"/>
    </source>
</evidence>
<feature type="chain" id="PRO_5046073157" evidence="2">
    <location>
        <begin position="19"/>
        <end position="92"/>
    </location>
</feature>
<name>A0ABS8WHU4_9GAMM</name>
<keyword evidence="1" id="KW-1133">Transmembrane helix</keyword>
<accession>A0ABS8WHU4</accession>
<comment type="caution">
    <text evidence="3">The sequence shown here is derived from an EMBL/GenBank/DDBJ whole genome shotgun (WGS) entry which is preliminary data.</text>
</comment>
<gene>
    <name evidence="3" type="ORF">K6Y31_20820</name>
</gene>
<evidence type="ECO:0000256" key="1">
    <source>
        <dbReference type="SAM" id="Phobius"/>
    </source>
</evidence>